<evidence type="ECO:0000313" key="3">
    <source>
        <dbReference type="Proteomes" id="UP000807115"/>
    </source>
</evidence>
<keyword evidence="1" id="KW-0812">Transmembrane</keyword>
<protein>
    <submittedName>
        <fullName evidence="2">Uncharacterized protein</fullName>
    </submittedName>
</protein>
<evidence type="ECO:0000256" key="1">
    <source>
        <dbReference type="SAM" id="Phobius"/>
    </source>
</evidence>
<dbReference type="EMBL" id="CM027683">
    <property type="protein sequence ID" value="KAG0531252.1"/>
    <property type="molecule type" value="Genomic_DNA"/>
</dbReference>
<dbReference type="AlphaFoldDB" id="A0A921UGI6"/>
<comment type="caution">
    <text evidence="2">The sequence shown here is derived from an EMBL/GenBank/DDBJ whole genome shotgun (WGS) entry which is preliminary data.</text>
</comment>
<dbReference type="Proteomes" id="UP000807115">
    <property type="component" value="Chromosome 4"/>
</dbReference>
<evidence type="ECO:0000313" key="2">
    <source>
        <dbReference type="EMBL" id="KAG0531252.1"/>
    </source>
</evidence>
<keyword evidence="1" id="KW-1133">Transmembrane helix</keyword>
<feature type="transmembrane region" description="Helical" evidence="1">
    <location>
        <begin position="84"/>
        <end position="103"/>
    </location>
</feature>
<keyword evidence="1" id="KW-0472">Membrane</keyword>
<accession>A0A921UGI6</accession>
<gene>
    <name evidence="2" type="ORF">BDA96_04G007600</name>
</gene>
<proteinExistence type="predicted"/>
<sequence>MSAQLSLPSVDLCSCVETLAGYSSGDCVNDELWPLQAEAHPGHNIIGFLLGSESNNRSALSAWDNKKLVRKFRGPFSRSTLSSWSYFTISLLFLFLILARGILNTYHLLRGLQKFVMVFYIAFYFCSTIGTTCEFLVLKTPYLHYHNDEATITIIKMDGHHYANLTVINDSEIQSISAHIEERAVIARLPQSARDIIGHKDLKDVI</sequence>
<organism evidence="2 3">
    <name type="scientific">Sorghum bicolor</name>
    <name type="common">Sorghum</name>
    <name type="synonym">Sorghum vulgare</name>
    <dbReference type="NCBI Taxonomy" id="4558"/>
    <lineage>
        <taxon>Eukaryota</taxon>
        <taxon>Viridiplantae</taxon>
        <taxon>Streptophyta</taxon>
        <taxon>Embryophyta</taxon>
        <taxon>Tracheophyta</taxon>
        <taxon>Spermatophyta</taxon>
        <taxon>Magnoliopsida</taxon>
        <taxon>Liliopsida</taxon>
        <taxon>Poales</taxon>
        <taxon>Poaceae</taxon>
        <taxon>PACMAD clade</taxon>
        <taxon>Panicoideae</taxon>
        <taxon>Andropogonodae</taxon>
        <taxon>Andropogoneae</taxon>
        <taxon>Sorghinae</taxon>
        <taxon>Sorghum</taxon>
    </lineage>
</organism>
<reference evidence="2" key="1">
    <citation type="journal article" date="2019" name="BMC Genomics">
        <title>A new reference genome for Sorghum bicolor reveals high levels of sequence similarity between sweet and grain genotypes: implications for the genetics of sugar metabolism.</title>
        <authorList>
            <person name="Cooper E.A."/>
            <person name="Brenton Z.W."/>
            <person name="Flinn B.S."/>
            <person name="Jenkins J."/>
            <person name="Shu S."/>
            <person name="Flowers D."/>
            <person name="Luo F."/>
            <person name="Wang Y."/>
            <person name="Xia P."/>
            <person name="Barry K."/>
            <person name="Daum C."/>
            <person name="Lipzen A."/>
            <person name="Yoshinaga Y."/>
            <person name="Schmutz J."/>
            <person name="Saski C."/>
            <person name="Vermerris W."/>
            <person name="Kresovich S."/>
        </authorList>
    </citation>
    <scope>NUCLEOTIDE SEQUENCE</scope>
</reference>
<name>A0A921UGI6_SORBI</name>
<feature type="transmembrane region" description="Helical" evidence="1">
    <location>
        <begin position="115"/>
        <end position="138"/>
    </location>
</feature>
<reference evidence="2" key="2">
    <citation type="submission" date="2020-10" db="EMBL/GenBank/DDBJ databases">
        <authorList>
            <person name="Cooper E.A."/>
            <person name="Brenton Z.W."/>
            <person name="Flinn B.S."/>
            <person name="Jenkins J."/>
            <person name="Shu S."/>
            <person name="Flowers D."/>
            <person name="Luo F."/>
            <person name="Wang Y."/>
            <person name="Xia P."/>
            <person name="Barry K."/>
            <person name="Daum C."/>
            <person name="Lipzen A."/>
            <person name="Yoshinaga Y."/>
            <person name="Schmutz J."/>
            <person name="Saski C."/>
            <person name="Vermerris W."/>
            <person name="Kresovich S."/>
        </authorList>
    </citation>
    <scope>NUCLEOTIDE SEQUENCE</scope>
</reference>